<dbReference type="EMBL" id="LVLJ01003476">
    <property type="protein sequence ID" value="OAE21273.1"/>
    <property type="molecule type" value="Genomic_DNA"/>
</dbReference>
<proteinExistence type="inferred from homology"/>
<dbReference type="InterPro" id="IPR050057">
    <property type="entry name" value="Prokaryotic/Mito_RF"/>
</dbReference>
<protein>
    <recommendedName>
        <fullName evidence="3">Prokaryotic-type class I peptide chain release factors domain-containing protein</fullName>
    </recommendedName>
</protein>
<dbReference type="Proteomes" id="UP000077202">
    <property type="component" value="Unassembled WGS sequence"/>
</dbReference>
<dbReference type="Gene3D" id="3.30.160.20">
    <property type="match status" value="1"/>
</dbReference>
<sequence length="306" mass="33877">MAASMQMLSVKLFLVTHCLSRTLYAPRRFPIPVFRIGPQVDALRRSSGGLPRQTAHIRWYCLATNGAYEAPVESNELEDDCDDNESTGEEDFRKFQQIDKSRSRVKDGASNVPQNYLELTDKELFAQCKMDTYRASGPGGQHRNKTDSAVRLKHIPTGLVTQASEDRSQHNNRAYALGRLRQLIATEVRGSVELEGYKPPLEVVRILPFEKGARKDRLVQKIGPNHPDFAQGVKGLLDLLEAVGGSVSDAAAALGLTTGALSKLITSDRVLWQGANKIRASKVIMDSILPLKVDGCFAFNMTFEMD</sequence>
<dbReference type="SUPFAM" id="SSF75620">
    <property type="entry name" value="Release factor"/>
    <property type="match status" value="1"/>
</dbReference>
<dbReference type="InterPro" id="IPR045853">
    <property type="entry name" value="Pep_chain_release_fac_I_sf"/>
</dbReference>
<accession>A0A176VLJ5</accession>
<gene>
    <name evidence="4" type="ORF">AXG93_868s1100</name>
</gene>
<name>A0A176VLJ5_MARPO</name>
<evidence type="ECO:0000313" key="4">
    <source>
        <dbReference type="EMBL" id="OAE21273.1"/>
    </source>
</evidence>
<evidence type="ECO:0000313" key="5">
    <source>
        <dbReference type="Proteomes" id="UP000077202"/>
    </source>
</evidence>
<dbReference type="InterPro" id="IPR000352">
    <property type="entry name" value="Pep_chain_release_fac_I"/>
</dbReference>
<feature type="domain" description="Prokaryotic-type class I peptide chain release factors" evidence="3">
    <location>
        <begin position="127"/>
        <end position="186"/>
    </location>
</feature>
<evidence type="ECO:0000256" key="1">
    <source>
        <dbReference type="ARBA" id="ARBA00010835"/>
    </source>
</evidence>
<evidence type="ECO:0000256" key="2">
    <source>
        <dbReference type="SAM" id="SignalP"/>
    </source>
</evidence>
<dbReference type="PANTHER" id="PTHR43804">
    <property type="entry name" value="LD18447P"/>
    <property type="match status" value="1"/>
</dbReference>
<feature type="signal peptide" evidence="2">
    <location>
        <begin position="1"/>
        <end position="20"/>
    </location>
</feature>
<dbReference type="GO" id="GO:0009507">
    <property type="term" value="C:chloroplast"/>
    <property type="evidence" value="ECO:0007669"/>
    <property type="project" value="TreeGrafter"/>
</dbReference>
<dbReference type="PANTHER" id="PTHR43804:SF6">
    <property type="entry name" value="CLASS I PEPTIDE CHAIN RELEASE FACTOR"/>
    <property type="match status" value="1"/>
</dbReference>
<comment type="caution">
    <text evidence="4">The sequence shown here is derived from an EMBL/GenBank/DDBJ whole genome shotgun (WGS) entry which is preliminary data.</text>
</comment>
<dbReference type="AlphaFoldDB" id="A0A176VLJ5"/>
<dbReference type="Pfam" id="PF00472">
    <property type="entry name" value="RF-1"/>
    <property type="match status" value="1"/>
</dbReference>
<comment type="similarity">
    <text evidence="1">Belongs to the prokaryotic/mitochondrial release factor family.</text>
</comment>
<organism evidence="4 5">
    <name type="scientific">Marchantia polymorpha subsp. ruderalis</name>
    <dbReference type="NCBI Taxonomy" id="1480154"/>
    <lineage>
        <taxon>Eukaryota</taxon>
        <taxon>Viridiplantae</taxon>
        <taxon>Streptophyta</taxon>
        <taxon>Embryophyta</taxon>
        <taxon>Marchantiophyta</taxon>
        <taxon>Marchantiopsida</taxon>
        <taxon>Marchantiidae</taxon>
        <taxon>Marchantiales</taxon>
        <taxon>Marchantiaceae</taxon>
        <taxon>Marchantia</taxon>
    </lineage>
</organism>
<evidence type="ECO:0000259" key="3">
    <source>
        <dbReference type="Pfam" id="PF00472"/>
    </source>
</evidence>
<reference evidence="4" key="1">
    <citation type="submission" date="2016-03" db="EMBL/GenBank/DDBJ databases">
        <title>Mechanisms controlling the formation of the plant cell surface in tip-growing cells are functionally conserved among land plants.</title>
        <authorList>
            <person name="Honkanen S."/>
            <person name="Jones V.A."/>
            <person name="Morieri G."/>
            <person name="Champion C."/>
            <person name="Hetherington A.J."/>
            <person name="Kelly S."/>
            <person name="Saint-Marcoux D."/>
            <person name="Proust H."/>
            <person name="Prescott H."/>
            <person name="Dolan L."/>
        </authorList>
    </citation>
    <scope>NUCLEOTIDE SEQUENCE [LARGE SCALE GENOMIC DNA]</scope>
    <source>
        <tissue evidence="4">Whole gametophyte</tissue>
    </source>
</reference>
<feature type="chain" id="PRO_5008051873" description="Prokaryotic-type class I peptide chain release factors domain-containing protein" evidence="2">
    <location>
        <begin position="21"/>
        <end position="306"/>
    </location>
</feature>
<dbReference type="GO" id="GO:0003747">
    <property type="term" value="F:translation release factor activity"/>
    <property type="evidence" value="ECO:0007669"/>
    <property type="project" value="InterPro"/>
</dbReference>
<keyword evidence="5" id="KW-1185">Reference proteome</keyword>
<keyword evidence="2" id="KW-0732">Signal</keyword>